<proteinExistence type="predicted"/>
<evidence type="ECO:0000313" key="2">
    <source>
        <dbReference type="Proteomes" id="UP000053660"/>
    </source>
</evidence>
<dbReference type="Proteomes" id="UP000053660">
    <property type="component" value="Unassembled WGS sequence"/>
</dbReference>
<dbReference type="Pfam" id="PF17641">
    <property type="entry name" value="ASPRs"/>
    <property type="match status" value="1"/>
</dbReference>
<dbReference type="AlphaFoldDB" id="A0A0B1TAB5"/>
<dbReference type="InterPro" id="IPR035109">
    <property type="entry name" value="ASPR"/>
</dbReference>
<organism evidence="1 2">
    <name type="scientific">Oesophagostomum dentatum</name>
    <name type="common">Nodular worm</name>
    <dbReference type="NCBI Taxonomy" id="61180"/>
    <lineage>
        <taxon>Eukaryota</taxon>
        <taxon>Metazoa</taxon>
        <taxon>Ecdysozoa</taxon>
        <taxon>Nematoda</taxon>
        <taxon>Chromadorea</taxon>
        <taxon>Rhabditida</taxon>
        <taxon>Rhabditina</taxon>
        <taxon>Rhabditomorpha</taxon>
        <taxon>Strongyloidea</taxon>
        <taxon>Strongylidae</taxon>
        <taxon>Oesophagostomum</taxon>
    </lineage>
</organism>
<name>A0A0B1TAB5_OESDE</name>
<keyword evidence="2" id="KW-1185">Reference proteome</keyword>
<sequence length="137" mass="15786">MRKNFFAEVEKIREQEQIPLSLKYDCRLEEIASQILETDDNKSIFAFEGGIHLLFSSGSIRGVKKSINSRKNELESLLRSIGCNHRKSSGCLCVSRNSVKRFTKECREDLHSIMISIGCNYRNSQGTHMYLCLYKTK</sequence>
<accession>A0A0B1TAB5</accession>
<evidence type="ECO:0000313" key="1">
    <source>
        <dbReference type="EMBL" id="KHJ92747.1"/>
    </source>
</evidence>
<protein>
    <submittedName>
        <fullName evidence="1">Uncharacterized protein</fullName>
    </submittedName>
</protein>
<dbReference type="EMBL" id="KN551158">
    <property type="protein sequence ID" value="KHJ92747.1"/>
    <property type="molecule type" value="Genomic_DNA"/>
</dbReference>
<gene>
    <name evidence="1" type="ORF">OESDEN_07359</name>
</gene>
<reference evidence="1 2" key="1">
    <citation type="submission" date="2014-03" db="EMBL/GenBank/DDBJ databases">
        <title>Draft genome of the hookworm Oesophagostomum dentatum.</title>
        <authorList>
            <person name="Mitreva M."/>
        </authorList>
    </citation>
    <scope>NUCLEOTIDE SEQUENCE [LARGE SCALE GENOMIC DNA]</scope>
    <source>
        <strain evidence="1 2">OD-Hann</strain>
    </source>
</reference>